<dbReference type="Proteomes" id="UP001273505">
    <property type="component" value="Unassembled WGS sequence"/>
</dbReference>
<keyword evidence="2" id="KW-1185">Reference proteome</keyword>
<name>A0ABU4RZT9_9GAMM</name>
<organism evidence="1 2">
    <name type="scientific">Gilvimarinus gilvus</name>
    <dbReference type="NCBI Taxonomy" id="3058038"/>
    <lineage>
        <taxon>Bacteria</taxon>
        <taxon>Pseudomonadati</taxon>
        <taxon>Pseudomonadota</taxon>
        <taxon>Gammaproteobacteria</taxon>
        <taxon>Cellvibrionales</taxon>
        <taxon>Cellvibrionaceae</taxon>
        <taxon>Gilvimarinus</taxon>
    </lineage>
</organism>
<protein>
    <submittedName>
        <fullName evidence="1">Uncharacterized protein</fullName>
    </submittedName>
</protein>
<evidence type="ECO:0000313" key="2">
    <source>
        <dbReference type="Proteomes" id="UP001273505"/>
    </source>
</evidence>
<proteinExistence type="predicted"/>
<dbReference type="RefSeq" id="WP_302722725.1">
    <property type="nucleotide sequence ID" value="NZ_JAULRU010000569.1"/>
</dbReference>
<comment type="caution">
    <text evidence="1">The sequence shown here is derived from an EMBL/GenBank/DDBJ whole genome shotgun (WGS) entry which is preliminary data.</text>
</comment>
<dbReference type="EMBL" id="JAXAFO010000009">
    <property type="protein sequence ID" value="MDX6849113.1"/>
    <property type="molecule type" value="Genomic_DNA"/>
</dbReference>
<accession>A0ABU4RZT9</accession>
<evidence type="ECO:0000313" key="1">
    <source>
        <dbReference type="EMBL" id="MDX6849113.1"/>
    </source>
</evidence>
<gene>
    <name evidence="1" type="ORF">SCD92_07065</name>
</gene>
<reference evidence="1 2" key="1">
    <citation type="submission" date="2023-11" db="EMBL/GenBank/DDBJ databases">
        <title>Gilvimarinus fulvus sp. nov., isolated from the surface of Kelp.</title>
        <authorList>
            <person name="Sun Y.Y."/>
            <person name="Gong Y."/>
            <person name="Du Z.J."/>
        </authorList>
    </citation>
    <scope>NUCLEOTIDE SEQUENCE [LARGE SCALE GENOMIC DNA]</scope>
    <source>
        <strain evidence="1 2">SDUM040013</strain>
    </source>
</reference>
<sequence>MEIEFQIGNTPVKFQRNWLFGGIRFVTPHETTLLQHPANPLTHFSTRLKQSWKGRIEGQSVVVEKVRPLLLAGLRPQSYKVFVNDQLVAEAHGY</sequence>